<comment type="caution">
    <text evidence="1">The sequence shown here is derived from an EMBL/GenBank/DDBJ whole genome shotgun (WGS) entry which is preliminary data.</text>
</comment>
<name>A0A8S1HKD7_9PELO</name>
<dbReference type="EMBL" id="CAJGYM010000049">
    <property type="protein sequence ID" value="CAD6194918.1"/>
    <property type="molecule type" value="Genomic_DNA"/>
</dbReference>
<organism evidence="1 2">
    <name type="scientific">Caenorhabditis auriculariae</name>
    <dbReference type="NCBI Taxonomy" id="2777116"/>
    <lineage>
        <taxon>Eukaryota</taxon>
        <taxon>Metazoa</taxon>
        <taxon>Ecdysozoa</taxon>
        <taxon>Nematoda</taxon>
        <taxon>Chromadorea</taxon>
        <taxon>Rhabditida</taxon>
        <taxon>Rhabditina</taxon>
        <taxon>Rhabditomorpha</taxon>
        <taxon>Rhabditoidea</taxon>
        <taxon>Rhabditidae</taxon>
        <taxon>Peloderinae</taxon>
        <taxon>Caenorhabditis</taxon>
    </lineage>
</organism>
<gene>
    <name evidence="1" type="ORF">CAUJ_LOCUS10837</name>
</gene>
<accession>A0A8S1HKD7</accession>
<sequence>MSENVDDTNVLQSLFQMMSFEMIHKAETVCRSWQDLIGRNRHCYARKKASKATLEFGIYTDECHVVFEGEDESCKTTPIDDDFLKRVNWIGPDELNIHSIMQFDLTKEFNCIPEGWYTDVKKLNIQCCGKAFRTELMDFFPRFKNLKSLNVKGYFQSKTLGSILSNMKTVECISLNMDASAHPLNLLDIHDPLVCAILENEPKYGRQVAYQIRWDHKRRRRAFLAAEKRAKGGQDEGDIASHPLNREVDFGKDCEPAGLKKRNPLRKVENMVAYDDDLMKLIAKSDKLDRFELFQTDNHYSYFMFICFLREASFASECHIFCKFWVYGKDNLDSWIRYHCKIRQLADIEVKGAKYIFEYRETVFYLTFDEDRPDGEEKFFLIVDLY</sequence>
<evidence type="ECO:0000313" key="2">
    <source>
        <dbReference type="Proteomes" id="UP000835052"/>
    </source>
</evidence>
<reference evidence="1" key="1">
    <citation type="submission" date="2020-10" db="EMBL/GenBank/DDBJ databases">
        <authorList>
            <person name="Kikuchi T."/>
        </authorList>
    </citation>
    <scope>NUCLEOTIDE SEQUENCE</scope>
    <source>
        <strain evidence="1">NKZ352</strain>
    </source>
</reference>
<proteinExistence type="predicted"/>
<evidence type="ECO:0008006" key="3">
    <source>
        <dbReference type="Google" id="ProtNLM"/>
    </source>
</evidence>
<dbReference type="AlphaFoldDB" id="A0A8S1HKD7"/>
<protein>
    <recommendedName>
        <fullName evidence="3">F-box domain-containing protein</fullName>
    </recommendedName>
</protein>
<dbReference type="Proteomes" id="UP000835052">
    <property type="component" value="Unassembled WGS sequence"/>
</dbReference>
<evidence type="ECO:0000313" key="1">
    <source>
        <dbReference type="EMBL" id="CAD6194918.1"/>
    </source>
</evidence>
<keyword evidence="2" id="KW-1185">Reference proteome</keyword>